<protein>
    <submittedName>
        <fullName evidence="1">Uncharacterized protein</fullName>
    </submittedName>
</protein>
<proteinExistence type="predicted"/>
<accession>A0ACC0BVK5</accession>
<gene>
    <name evidence="1" type="ORF">M9H77_07646</name>
</gene>
<reference evidence="2" key="1">
    <citation type="journal article" date="2023" name="Nat. Plants">
        <title>Single-cell RNA sequencing provides a high-resolution roadmap for understanding the multicellular compartmentation of specialized metabolism.</title>
        <authorList>
            <person name="Sun S."/>
            <person name="Shen X."/>
            <person name="Li Y."/>
            <person name="Li Y."/>
            <person name="Wang S."/>
            <person name="Li R."/>
            <person name="Zhang H."/>
            <person name="Shen G."/>
            <person name="Guo B."/>
            <person name="Wei J."/>
            <person name="Xu J."/>
            <person name="St-Pierre B."/>
            <person name="Chen S."/>
            <person name="Sun C."/>
        </authorList>
    </citation>
    <scope>NUCLEOTIDE SEQUENCE [LARGE SCALE GENOMIC DNA]</scope>
</reference>
<evidence type="ECO:0000313" key="2">
    <source>
        <dbReference type="Proteomes" id="UP001060085"/>
    </source>
</evidence>
<sequence>MYGRQAAEGGEGVDGKKGVGVGRCVCGGREVARGGHRGQNRFWLFLIQITLIYFSVCTETWTSRGEIGGGVSKFESMWVKELECGELVGRHWRGNGKGKEDSVTEEKRVRKKLSEVKRCRCDGRESQIELETILERRVQRATWALFGRDLCCYLCAWIAQAPGLRALSGGIDPKTEATATATIRAGAYEMPSNPGMMPCLLRRYPEVAPLPNY</sequence>
<evidence type="ECO:0000313" key="1">
    <source>
        <dbReference type="EMBL" id="KAI5676696.1"/>
    </source>
</evidence>
<keyword evidence="2" id="KW-1185">Reference proteome</keyword>
<dbReference type="Proteomes" id="UP001060085">
    <property type="component" value="Linkage Group LG02"/>
</dbReference>
<name>A0ACC0BVK5_CATRO</name>
<organism evidence="1 2">
    <name type="scientific">Catharanthus roseus</name>
    <name type="common">Madagascar periwinkle</name>
    <name type="synonym">Vinca rosea</name>
    <dbReference type="NCBI Taxonomy" id="4058"/>
    <lineage>
        <taxon>Eukaryota</taxon>
        <taxon>Viridiplantae</taxon>
        <taxon>Streptophyta</taxon>
        <taxon>Embryophyta</taxon>
        <taxon>Tracheophyta</taxon>
        <taxon>Spermatophyta</taxon>
        <taxon>Magnoliopsida</taxon>
        <taxon>eudicotyledons</taxon>
        <taxon>Gunneridae</taxon>
        <taxon>Pentapetalae</taxon>
        <taxon>asterids</taxon>
        <taxon>lamiids</taxon>
        <taxon>Gentianales</taxon>
        <taxon>Apocynaceae</taxon>
        <taxon>Rauvolfioideae</taxon>
        <taxon>Vinceae</taxon>
        <taxon>Catharanthinae</taxon>
        <taxon>Catharanthus</taxon>
    </lineage>
</organism>
<dbReference type="EMBL" id="CM044702">
    <property type="protein sequence ID" value="KAI5676696.1"/>
    <property type="molecule type" value="Genomic_DNA"/>
</dbReference>
<comment type="caution">
    <text evidence="1">The sequence shown here is derived from an EMBL/GenBank/DDBJ whole genome shotgun (WGS) entry which is preliminary data.</text>
</comment>